<accession>A0A8I1AAL1</accession>
<dbReference type="InterPro" id="IPR003830">
    <property type="entry name" value="ComA_synth"/>
</dbReference>
<dbReference type="PANTHER" id="PTHR48413">
    <property type="match status" value="1"/>
</dbReference>
<dbReference type="InterPro" id="IPR013785">
    <property type="entry name" value="Aldolase_TIM"/>
</dbReference>
<feature type="compositionally biased region" description="Basic residues" evidence="2">
    <location>
        <begin position="13"/>
        <end position="22"/>
    </location>
</feature>
<comment type="similarity">
    <text evidence="1">Belongs to the phosphosulfolactate synthase family.</text>
</comment>
<dbReference type="InterPro" id="IPR036112">
    <property type="entry name" value="ComA_synth_sf"/>
</dbReference>
<dbReference type="EMBL" id="JAECVW010000002">
    <property type="protein sequence ID" value="MBH8594446.1"/>
    <property type="molecule type" value="Genomic_DNA"/>
</dbReference>
<dbReference type="PANTHER" id="PTHR48413:SF1">
    <property type="entry name" value="PROTEIN HEAT-STRESS-ASSOCIATED 32"/>
    <property type="match status" value="1"/>
</dbReference>
<dbReference type="Pfam" id="PF02679">
    <property type="entry name" value="ComA"/>
    <property type="match status" value="1"/>
</dbReference>
<evidence type="ECO:0000313" key="4">
    <source>
        <dbReference type="Proteomes" id="UP000633619"/>
    </source>
</evidence>
<dbReference type="Proteomes" id="UP000633619">
    <property type="component" value="Unassembled WGS sequence"/>
</dbReference>
<evidence type="ECO:0000313" key="3">
    <source>
        <dbReference type="EMBL" id="MBH8594446.1"/>
    </source>
</evidence>
<reference evidence="3 4" key="1">
    <citation type="submission" date="2020-12" db="EMBL/GenBank/DDBJ databases">
        <title>WGS of Thermoactinomyces spp.</title>
        <authorList>
            <person name="Cheng K."/>
        </authorList>
    </citation>
    <scope>NUCLEOTIDE SEQUENCE [LARGE SCALE GENOMIC DNA]</scope>
    <source>
        <strain evidence="4">CICC 10671\DSM 43846</strain>
    </source>
</reference>
<dbReference type="SUPFAM" id="SSF102110">
    <property type="entry name" value="(2r)-phospho-3-sulfolactate synthase ComA"/>
    <property type="match status" value="1"/>
</dbReference>
<sequence>MNQPLWPDTLVSSRKRPPKPRRNGLTMVIDKGLGLSAFCDLLQLAGEYIDFLKLGFGTAGVTPPEILRKKIALARQSKVSIYPGGTFLEIAHARKKLQPCLKTLAGLGFEWIEVSDGLMEFSPAERSRLIRLGQEMGFRVITEIGKKASGIPLDLKTFADVYERDREAGAAFVIVEGRESGKNVGIYDENGQIRRSMLEFIRNRTDPDTILWEAPQTHQQIQLLHLLGPKANLGNISPHDILSLECLRRGLRADTFHPGDPRT</sequence>
<feature type="region of interest" description="Disordered" evidence="2">
    <location>
        <begin position="1"/>
        <end position="23"/>
    </location>
</feature>
<proteinExistence type="inferred from homology"/>
<organism evidence="3 4">
    <name type="scientific">Thermoactinomyces intermedius</name>
    <dbReference type="NCBI Taxonomy" id="2024"/>
    <lineage>
        <taxon>Bacteria</taxon>
        <taxon>Bacillati</taxon>
        <taxon>Bacillota</taxon>
        <taxon>Bacilli</taxon>
        <taxon>Bacillales</taxon>
        <taxon>Thermoactinomycetaceae</taxon>
        <taxon>Thermoactinomyces</taxon>
    </lineage>
</organism>
<dbReference type="Gene3D" id="3.20.20.70">
    <property type="entry name" value="Aldolase class I"/>
    <property type="match status" value="1"/>
</dbReference>
<gene>
    <name evidence="3" type="ORF">I8U20_03780</name>
</gene>
<dbReference type="RefSeq" id="WP_181731698.1">
    <property type="nucleotide sequence ID" value="NZ_JACEIR010000003.1"/>
</dbReference>
<evidence type="ECO:0000256" key="2">
    <source>
        <dbReference type="SAM" id="MobiDB-lite"/>
    </source>
</evidence>
<dbReference type="AlphaFoldDB" id="A0A8I1AAL1"/>
<comment type="caution">
    <text evidence="3">The sequence shown here is derived from an EMBL/GenBank/DDBJ whole genome shotgun (WGS) entry which is preliminary data.</text>
</comment>
<keyword evidence="4" id="KW-1185">Reference proteome</keyword>
<protein>
    <submittedName>
        <fullName evidence="3">Phosphosulfolactate synthase</fullName>
    </submittedName>
</protein>
<evidence type="ECO:0000256" key="1">
    <source>
        <dbReference type="ARBA" id="ARBA00010424"/>
    </source>
</evidence>
<name>A0A8I1AAL1_THEIN</name>